<accession>A0ACB8BQT5</accession>
<reference evidence="1" key="1">
    <citation type="journal article" date="2021" name="New Phytol.">
        <title>Evolutionary innovations through gain and loss of genes in the ectomycorrhizal Boletales.</title>
        <authorList>
            <person name="Wu G."/>
            <person name="Miyauchi S."/>
            <person name="Morin E."/>
            <person name="Kuo A."/>
            <person name="Drula E."/>
            <person name="Varga T."/>
            <person name="Kohler A."/>
            <person name="Feng B."/>
            <person name="Cao Y."/>
            <person name="Lipzen A."/>
            <person name="Daum C."/>
            <person name="Hundley H."/>
            <person name="Pangilinan J."/>
            <person name="Johnson J."/>
            <person name="Barry K."/>
            <person name="LaButti K."/>
            <person name="Ng V."/>
            <person name="Ahrendt S."/>
            <person name="Min B."/>
            <person name="Choi I.G."/>
            <person name="Park H."/>
            <person name="Plett J.M."/>
            <person name="Magnuson J."/>
            <person name="Spatafora J.W."/>
            <person name="Nagy L.G."/>
            <person name="Henrissat B."/>
            <person name="Grigoriev I.V."/>
            <person name="Yang Z.L."/>
            <person name="Xu J."/>
            <person name="Martin F.M."/>
        </authorList>
    </citation>
    <scope>NUCLEOTIDE SEQUENCE</scope>
    <source>
        <strain evidence="1">KUC20120723A-06</strain>
    </source>
</reference>
<name>A0ACB8BQT5_9AGAM</name>
<sequence>MVLTVGLVLSLSCGFVTATINYITPSLGLNQSLEQSWAEYSPYYPASEYTAPPDGCSVVQLQRDGAHYPKKSDGKSIMNSVEQLQGAKSFNGSEYEFLTNFTYSLGTDDLVSYGAAQSYDAGQLHYTRYASLLSETMMPFVRASDSERVVDSALNWTAGFAFASNNQYAPVLSVIIDQSTNDTLDDNMCPNVGTSDDETEDWADVFAPAIADRINAAAPGAKLSNSDVVNIMTLCPLETVANEAPSPFCDLFTSDEFASFEYYGDLDNYYGNGYGQQLGPVQGVGYVNELLARLTGQPVQDETQTNHTLDSSPTTFPMNLTFYADFSHDSEMISIISALGLFAQPHALDTTQPNTLRTWQVSKMVPFSGRLTTEKLSCTAEGETGEYVRILVNDAVQSMYFCGDTGNGLCALDDFVESQEYARLNGEGDWALCTD</sequence>
<proteinExistence type="predicted"/>
<protein>
    <submittedName>
        <fullName evidence="1">Acid phosphatase</fullName>
    </submittedName>
</protein>
<organism evidence="1 2">
    <name type="scientific">Leucogyrophana mollusca</name>
    <dbReference type="NCBI Taxonomy" id="85980"/>
    <lineage>
        <taxon>Eukaryota</taxon>
        <taxon>Fungi</taxon>
        <taxon>Dikarya</taxon>
        <taxon>Basidiomycota</taxon>
        <taxon>Agaricomycotina</taxon>
        <taxon>Agaricomycetes</taxon>
        <taxon>Agaricomycetidae</taxon>
        <taxon>Boletales</taxon>
        <taxon>Boletales incertae sedis</taxon>
        <taxon>Leucogyrophana</taxon>
    </lineage>
</organism>
<dbReference type="Proteomes" id="UP000790709">
    <property type="component" value="Unassembled WGS sequence"/>
</dbReference>
<evidence type="ECO:0000313" key="2">
    <source>
        <dbReference type="Proteomes" id="UP000790709"/>
    </source>
</evidence>
<comment type="caution">
    <text evidence="1">The sequence shown here is derived from an EMBL/GenBank/DDBJ whole genome shotgun (WGS) entry which is preliminary data.</text>
</comment>
<dbReference type="EMBL" id="MU266365">
    <property type="protein sequence ID" value="KAH7927515.1"/>
    <property type="molecule type" value="Genomic_DNA"/>
</dbReference>
<gene>
    <name evidence="1" type="ORF">BV22DRAFT_1111055</name>
</gene>
<evidence type="ECO:0000313" key="1">
    <source>
        <dbReference type="EMBL" id="KAH7927515.1"/>
    </source>
</evidence>
<keyword evidence="2" id="KW-1185">Reference proteome</keyword>